<reference evidence="1 2" key="1">
    <citation type="journal article" date="2016" name="Nat. Commun.">
        <title>Thousands of microbial genomes shed light on interconnected biogeochemical processes in an aquifer system.</title>
        <authorList>
            <person name="Anantharaman K."/>
            <person name="Brown C.T."/>
            <person name="Hug L.A."/>
            <person name="Sharon I."/>
            <person name="Castelle C.J."/>
            <person name="Probst A.J."/>
            <person name="Thomas B.C."/>
            <person name="Singh A."/>
            <person name="Wilkins M.J."/>
            <person name="Karaoz U."/>
            <person name="Brodie E.L."/>
            <person name="Williams K.H."/>
            <person name="Hubbard S.S."/>
            <person name="Banfield J.F."/>
        </authorList>
    </citation>
    <scope>NUCLEOTIDE SEQUENCE [LARGE SCALE GENOMIC DNA]</scope>
</reference>
<evidence type="ECO:0000313" key="1">
    <source>
        <dbReference type="EMBL" id="OGF82704.1"/>
    </source>
</evidence>
<dbReference type="EMBL" id="MFIE01000014">
    <property type="protein sequence ID" value="OGF82704.1"/>
    <property type="molecule type" value="Genomic_DNA"/>
</dbReference>
<sequence>MRGKIKLSSGILLGGILISFAVFSFLGNGSSEAAFDSRFLEKVGDGFIAPACGESTPPNPSMSCNGSSPSLTFNWANLSGDDDEDSHEPQCVTAKLEVNGVIIQPSLSCDGNYTWAGALSNTTYDYAVRFYDVDYWVTCSGAQENCEEEYEGGDTFTAPGVGHVITSGTFNTPNCSTGTIQGYKVKMPGNNQSATPPSGEIVTLDTPGSPVTYLASAGFSSTQGQNNWYYRDTAGNSLTYDSPTGWWRGSDPFAIVFPNGEHPGSSVGAVRRWIAPGNGAVRITGNARDGDSGGGDGVGVWIYKGTTLLWSQTIANGNTTGFNYDINTVVATGENIEFHVTPLANNANDSTVFDPQIVFTTGDQKNTNPYSFTGVSGNHNVSVSIPSGWNVGYTLCYNSTSCHGNTPTNGSAVTVNVPASGYADLWWHYTEPPPPPPPAAPSDYQLTLNPYSMIANVSGTNAVVATPPSIITGTSFNGYSGNITFGASAPSIPGATHEFIPASINIPANGNATSQYKITIPGNTTPGIYTITVTGSGGGLAGHTASPTITLSVQVRDPIFREVFAPMLNKLALILGMEAWASK</sequence>
<accession>A0A1F5X483</accession>
<name>A0A1F5X483_9BACT</name>
<comment type="caution">
    <text evidence="1">The sequence shown here is derived from an EMBL/GenBank/DDBJ whole genome shotgun (WGS) entry which is preliminary data.</text>
</comment>
<proteinExistence type="predicted"/>
<evidence type="ECO:0000313" key="2">
    <source>
        <dbReference type="Proteomes" id="UP000178684"/>
    </source>
</evidence>
<dbReference type="AlphaFoldDB" id="A0A1F5X483"/>
<organism evidence="1 2">
    <name type="scientific">Candidatus Giovannonibacteria bacterium RIFCSPLOWO2_01_FULL_46_13</name>
    <dbReference type="NCBI Taxonomy" id="1798352"/>
    <lineage>
        <taxon>Bacteria</taxon>
        <taxon>Candidatus Giovannoniibacteriota</taxon>
    </lineage>
</organism>
<gene>
    <name evidence="1" type="ORF">A3B18_00290</name>
</gene>
<protein>
    <submittedName>
        <fullName evidence="1">Uncharacterized protein</fullName>
    </submittedName>
</protein>
<dbReference type="Proteomes" id="UP000178684">
    <property type="component" value="Unassembled WGS sequence"/>
</dbReference>